<evidence type="ECO:0000256" key="2">
    <source>
        <dbReference type="ARBA" id="ARBA00022448"/>
    </source>
</evidence>
<dbReference type="AlphaFoldDB" id="X1J8B9"/>
<comment type="caution">
    <text evidence="4">The sequence shown here is derived from an EMBL/GenBank/DDBJ whole genome shotgun (WGS) entry which is preliminary data.</text>
</comment>
<dbReference type="GO" id="GO:0005524">
    <property type="term" value="F:ATP binding"/>
    <property type="evidence" value="ECO:0007669"/>
    <property type="project" value="InterPro"/>
</dbReference>
<feature type="domain" description="ABC transporter" evidence="3">
    <location>
        <begin position="10"/>
        <end position="155"/>
    </location>
</feature>
<dbReference type="Pfam" id="PF00005">
    <property type="entry name" value="ABC_tran"/>
    <property type="match status" value="1"/>
</dbReference>
<evidence type="ECO:0000259" key="3">
    <source>
        <dbReference type="Pfam" id="PF00005"/>
    </source>
</evidence>
<accession>X1J8B9</accession>
<feature type="non-terminal residue" evidence="4">
    <location>
        <position position="155"/>
    </location>
</feature>
<dbReference type="Gene3D" id="3.40.50.300">
    <property type="entry name" value="P-loop containing nucleotide triphosphate hydrolases"/>
    <property type="match status" value="1"/>
</dbReference>
<reference evidence="4" key="1">
    <citation type="journal article" date="2014" name="Front. Microbiol.">
        <title>High frequency of phylogenetically diverse reductive dehalogenase-homologous genes in deep subseafloor sedimentary metagenomes.</title>
        <authorList>
            <person name="Kawai M."/>
            <person name="Futagami T."/>
            <person name="Toyoda A."/>
            <person name="Takaki Y."/>
            <person name="Nishi S."/>
            <person name="Hori S."/>
            <person name="Arai W."/>
            <person name="Tsubouchi T."/>
            <person name="Morono Y."/>
            <person name="Uchiyama I."/>
            <person name="Ito T."/>
            <person name="Fujiyama A."/>
            <person name="Inagaki F."/>
            <person name="Takami H."/>
        </authorList>
    </citation>
    <scope>NUCLEOTIDE SEQUENCE</scope>
    <source>
        <strain evidence="4">Expedition CK06-06</strain>
    </source>
</reference>
<keyword evidence="2" id="KW-0813">Transport</keyword>
<organism evidence="4">
    <name type="scientific">marine sediment metagenome</name>
    <dbReference type="NCBI Taxonomy" id="412755"/>
    <lineage>
        <taxon>unclassified sequences</taxon>
        <taxon>metagenomes</taxon>
        <taxon>ecological metagenomes</taxon>
    </lineage>
</organism>
<dbReference type="InterPro" id="IPR050153">
    <property type="entry name" value="Metal_Ion_Import_ABC"/>
</dbReference>
<dbReference type="PANTHER" id="PTHR42734">
    <property type="entry name" value="METAL TRANSPORT SYSTEM ATP-BINDING PROTEIN TM_0124-RELATED"/>
    <property type="match status" value="1"/>
</dbReference>
<gene>
    <name evidence="4" type="ORF">S06H3_05771</name>
</gene>
<dbReference type="GO" id="GO:0016887">
    <property type="term" value="F:ATP hydrolysis activity"/>
    <property type="evidence" value="ECO:0007669"/>
    <property type="project" value="InterPro"/>
</dbReference>
<dbReference type="SUPFAM" id="SSF52540">
    <property type="entry name" value="P-loop containing nucleoside triphosphate hydrolases"/>
    <property type="match status" value="1"/>
</dbReference>
<name>X1J8B9_9ZZZZ</name>
<evidence type="ECO:0000313" key="4">
    <source>
        <dbReference type="EMBL" id="GAH90227.1"/>
    </source>
</evidence>
<dbReference type="InterPro" id="IPR027417">
    <property type="entry name" value="P-loop_NTPase"/>
</dbReference>
<proteinExistence type="inferred from homology"/>
<dbReference type="PANTHER" id="PTHR42734:SF5">
    <property type="entry name" value="IRON TRANSPORT SYSTEM ATP-BINDING PROTEIN HI_0361-RELATED"/>
    <property type="match status" value="1"/>
</dbReference>
<dbReference type="InterPro" id="IPR003439">
    <property type="entry name" value="ABC_transporter-like_ATP-bd"/>
</dbReference>
<sequence length="155" mass="17121">MVSYREDIALRGVSLEVKSEEFVGIIGPNGAGKTTLLTIVNGLGKLLSGRVWVLGNYLTPSNSHSLRKKVGYVPQVENIDPRMPMNVREVVMIGRYGLLGLLRKPGKHDWEIVDEILKLVGMTHLAQRPIGHLSGGEQQRVAIARCLAQEPELFL</sequence>
<dbReference type="EMBL" id="BARV01002174">
    <property type="protein sequence ID" value="GAH90227.1"/>
    <property type="molecule type" value="Genomic_DNA"/>
</dbReference>
<protein>
    <recommendedName>
        <fullName evidence="3">ABC transporter domain-containing protein</fullName>
    </recommendedName>
</protein>
<evidence type="ECO:0000256" key="1">
    <source>
        <dbReference type="ARBA" id="ARBA00005417"/>
    </source>
</evidence>
<comment type="similarity">
    <text evidence="1">Belongs to the ABC transporter superfamily.</text>
</comment>